<protein>
    <submittedName>
        <fullName evidence="1">Uncharacterized protein</fullName>
    </submittedName>
</protein>
<dbReference type="EMBL" id="ROVY01000217">
    <property type="protein sequence ID" value="MHI24906.1"/>
    <property type="molecule type" value="Genomic_DNA"/>
</dbReference>
<dbReference type="AlphaFoldDB" id="A0A3K8YJ58"/>
<dbReference type="Proteomes" id="UP000885364">
    <property type="component" value="Unassembled WGS sequence"/>
</dbReference>
<name>A0A3K8YJ58_SALER</name>
<evidence type="ECO:0000313" key="1">
    <source>
        <dbReference type="EMBL" id="MHI24906.1"/>
    </source>
</evidence>
<reference evidence="1" key="1">
    <citation type="submission" date="2018-11" db="EMBL/GenBank/DDBJ databases">
        <authorList>
            <consortium name="PulseNet: The National Subtyping Network for Foodborne Disease Surveillance"/>
            <person name="Tarr C.L."/>
            <person name="Trees E."/>
            <person name="Katz L.S."/>
            <person name="Carleton-Romer H.A."/>
            <person name="Stroika S."/>
            <person name="Kucerova Z."/>
            <person name="Roache K.F."/>
            <person name="Sabol A.L."/>
            <person name="Besser J."/>
            <person name="Gerner-Smidt P."/>
        </authorList>
    </citation>
    <scope>NUCLEOTIDE SEQUENCE [LARGE SCALE GENOMIC DNA]</scope>
    <source>
        <strain evidence="1">PNUSAS059688</strain>
    </source>
</reference>
<gene>
    <name evidence="1" type="ORF">EEM47_24760</name>
</gene>
<proteinExistence type="predicted"/>
<comment type="caution">
    <text evidence="1">The sequence shown here is derived from an EMBL/GenBank/DDBJ whole genome shotgun (WGS) entry which is preliminary data.</text>
</comment>
<organism evidence="1">
    <name type="scientific">Salmonella enterica</name>
    <name type="common">Salmonella choleraesuis</name>
    <dbReference type="NCBI Taxonomy" id="28901"/>
    <lineage>
        <taxon>Bacteria</taxon>
        <taxon>Pseudomonadati</taxon>
        <taxon>Pseudomonadota</taxon>
        <taxon>Gammaproteobacteria</taxon>
        <taxon>Enterobacterales</taxon>
        <taxon>Enterobacteriaceae</taxon>
        <taxon>Salmonella</taxon>
    </lineage>
</organism>
<accession>A0A3K8YJ58</accession>
<sequence>MDIFILHVWALYNHAVSKFNALMQITHRKFSVIKFRVALRIPVRYVFAWAYIKRLTGLYAKGYRLRACVANANQRCLLPQSSLNYTLTANRREIIEFYSTWGQDTQILQQIDCCAEELRRVAKEVVDAGTPLILAPLHMMSDVAAVIVASRANPIKSTVVVSSNANEWNARARAQGNIDVDYCSVEQNTHGIGLSLATACIDVSEGTRGLIVFADMVPDYSMRSSDKAQDKFLCRMFNRPSYLHNGLIRLSKVTKADVIFFHLYYDQQIKIRVLPAISYKNVRNELPEVIEQAITQFPQDWLLWHQHCLYFINE</sequence>